<evidence type="ECO:0000313" key="3">
    <source>
        <dbReference type="Proteomes" id="UP001153269"/>
    </source>
</evidence>
<dbReference type="Proteomes" id="UP001153269">
    <property type="component" value="Unassembled WGS sequence"/>
</dbReference>
<sequence length="140" mass="15419">MSNFSAVLSVFVTVECRRDHKAGWQMCRGGGKCLLLNVDGFCEWRAPLRRDGWRVPRRSRWDKETHATEELVHAKVIRLTTANEDPVECTAIITPFSTSPPPGEAPTCGLLIGRRSATGRQEKLSGSHSAASDLNTAITL</sequence>
<name>A0A9N7YKX0_PLEPL</name>
<comment type="caution">
    <text evidence="2">The sequence shown here is derived from an EMBL/GenBank/DDBJ whole genome shotgun (WGS) entry which is preliminary data.</text>
</comment>
<proteinExistence type="predicted"/>
<protein>
    <submittedName>
        <fullName evidence="2">Uncharacterized protein</fullName>
    </submittedName>
</protein>
<evidence type="ECO:0000256" key="1">
    <source>
        <dbReference type="SAM" id="MobiDB-lite"/>
    </source>
</evidence>
<accession>A0A9N7YKX0</accession>
<reference evidence="2" key="1">
    <citation type="submission" date="2020-03" db="EMBL/GenBank/DDBJ databases">
        <authorList>
            <person name="Weist P."/>
        </authorList>
    </citation>
    <scope>NUCLEOTIDE SEQUENCE</scope>
</reference>
<keyword evidence="3" id="KW-1185">Reference proteome</keyword>
<feature type="compositionally biased region" description="Polar residues" evidence="1">
    <location>
        <begin position="126"/>
        <end position="140"/>
    </location>
</feature>
<organism evidence="2 3">
    <name type="scientific">Pleuronectes platessa</name>
    <name type="common">European plaice</name>
    <dbReference type="NCBI Taxonomy" id="8262"/>
    <lineage>
        <taxon>Eukaryota</taxon>
        <taxon>Metazoa</taxon>
        <taxon>Chordata</taxon>
        <taxon>Craniata</taxon>
        <taxon>Vertebrata</taxon>
        <taxon>Euteleostomi</taxon>
        <taxon>Actinopterygii</taxon>
        <taxon>Neopterygii</taxon>
        <taxon>Teleostei</taxon>
        <taxon>Neoteleostei</taxon>
        <taxon>Acanthomorphata</taxon>
        <taxon>Carangaria</taxon>
        <taxon>Pleuronectiformes</taxon>
        <taxon>Pleuronectoidei</taxon>
        <taxon>Pleuronectidae</taxon>
        <taxon>Pleuronectes</taxon>
    </lineage>
</organism>
<evidence type="ECO:0000313" key="2">
    <source>
        <dbReference type="EMBL" id="CAB1429378.1"/>
    </source>
</evidence>
<gene>
    <name evidence="2" type="ORF">PLEPLA_LOCUS17356</name>
</gene>
<feature type="region of interest" description="Disordered" evidence="1">
    <location>
        <begin position="119"/>
        <end position="140"/>
    </location>
</feature>
<dbReference type="AlphaFoldDB" id="A0A9N7YKX0"/>
<dbReference type="EMBL" id="CADEAL010001130">
    <property type="protein sequence ID" value="CAB1429378.1"/>
    <property type="molecule type" value="Genomic_DNA"/>
</dbReference>